<dbReference type="GO" id="GO:0031293">
    <property type="term" value="P:membrane protein intracellular domain proteolysis"/>
    <property type="evidence" value="ECO:0007669"/>
    <property type="project" value="TreeGrafter"/>
</dbReference>
<feature type="transmembrane region" description="Helical" evidence="1">
    <location>
        <begin position="275"/>
        <end position="298"/>
    </location>
</feature>
<dbReference type="InterPro" id="IPR001193">
    <property type="entry name" value="MBTPS2"/>
</dbReference>
<dbReference type="GO" id="GO:0005737">
    <property type="term" value="C:cytoplasm"/>
    <property type="evidence" value="ECO:0007669"/>
    <property type="project" value="TreeGrafter"/>
</dbReference>
<keyword evidence="1" id="KW-1133">Transmembrane helix</keyword>
<feature type="transmembrane region" description="Helical" evidence="1">
    <location>
        <begin position="363"/>
        <end position="384"/>
    </location>
</feature>
<dbReference type="Proteomes" id="UP000305948">
    <property type="component" value="Unassembled WGS sequence"/>
</dbReference>
<dbReference type="STRING" id="5364.A0A5C3MR01"/>
<organism evidence="2 3">
    <name type="scientific">Heliocybe sulcata</name>
    <dbReference type="NCBI Taxonomy" id="5364"/>
    <lineage>
        <taxon>Eukaryota</taxon>
        <taxon>Fungi</taxon>
        <taxon>Dikarya</taxon>
        <taxon>Basidiomycota</taxon>
        <taxon>Agaricomycotina</taxon>
        <taxon>Agaricomycetes</taxon>
        <taxon>Gloeophyllales</taxon>
        <taxon>Gloeophyllaceae</taxon>
        <taxon>Heliocybe</taxon>
    </lineage>
</organism>
<dbReference type="GO" id="GO:0004222">
    <property type="term" value="F:metalloendopeptidase activity"/>
    <property type="evidence" value="ECO:0007669"/>
    <property type="project" value="InterPro"/>
</dbReference>
<dbReference type="GO" id="GO:0016020">
    <property type="term" value="C:membrane"/>
    <property type="evidence" value="ECO:0007669"/>
    <property type="project" value="InterPro"/>
</dbReference>
<gene>
    <name evidence="2" type="ORF">OE88DRAFT_792725</name>
</gene>
<evidence type="ECO:0000256" key="1">
    <source>
        <dbReference type="SAM" id="Phobius"/>
    </source>
</evidence>
<sequence length="386" mass="41748">MGHAITAALETIPLLSVGFSLTLLLPSFFVKLPLPALDSLPPLSRMRIIAAGAFHNLVTYIVLFVFISSGVGKTGWRLLGYEDVSAYGRVVTGLDEDSPLRAYIPVGSLLTALDDTALTSNSTSTTDSDRWTAYLTDSTLASPSSPGLGWCIPQAEYLNAPTACCLQSHPPSSESEDPLACFSSRCLAPLSVMNRGRTRCTPSPTNADSILDCRPEEVCAALDDREEGSLLRIAFVAQPRTGGGKTGIVVWRGPRKEVYEQVQVGTLLPPRFLPLLLPSLAGLFIQYMATIALSLYFFNMLPFPYLDGVQLLDALLDYLAALTGGPLSDRNLELEAMEGGVRVTGRSWTSSRSPRKEQVARGVRVYTIVISSAYIALGVVEWVVQR</sequence>
<evidence type="ECO:0000313" key="3">
    <source>
        <dbReference type="Proteomes" id="UP000305948"/>
    </source>
</evidence>
<dbReference type="OrthoDB" id="7694678at2759"/>
<protein>
    <submittedName>
        <fullName evidence="2">Uncharacterized protein</fullName>
    </submittedName>
</protein>
<feature type="transmembrane region" description="Helical" evidence="1">
    <location>
        <begin position="46"/>
        <end position="67"/>
    </location>
</feature>
<proteinExistence type="predicted"/>
<feature type="transmembrane region" description="Helical" evidence="1">
    <location>
        <begin position="12"/>
        <end position="34"/>
    </location>
</feature>
<dbReference type="AlphaFoldDB" id="A0A5C3MR01"/>
<reference evidence="2 3" key="1">
    <citation type="journal article" date="2019" name="Nat. Ecol. Evol.">
        <title>Megaphylogeny resolves global patterns of mushroom evolution.</title>
        <authorList>
            <person name="Varga T."/>
            <person name="Krizsan K."/>
            <person name="Foldi C."/>
            <person name="Dima B."/>
            <person name="Sanchez-Garcia M."/>
            <person name="Sanchez-Ramirez S."/>
            <person name="Szollosi G.J."/>
            <person name="Szarkandi J.G."/>
            <person name="Papp V."/>
            <person name="Albert L."/>
            <person name="Andreopoulos W."/>
            <person name="Angelini C."/>
            <person name="Antonin V."/>
            <person name="Barry K.W."/>
            <person name="Bougher N.L."/>
            <person name="Buchanan P."/>
            <person name="Buyck B."/>
            <person name="Bense V."/>
            <person name="Catcheside P."/>
            <person name="Chovatia M."/>
            <person name="Cooper J."/>
            <person name="Damon W."/>
            <person name="Desjardin D."/>
            <person name="Finy P."/>
            <person name="Geml J."/>
            <person name="Haridas S."/>
            <person name="Hughes K."/>
            <person name="Justo A."/>
            <person name="Karasinski D."/>
            <person name="Kautmanova I."/>
            <person name="Kiss B."/>
            <person name="Kocsube S."/>
            <person name="Kotiranta H."/>
            <person name="LaButti K.M."/>
            <person name="Lechner B.E."/>
            <person name="Liimatainen K."/>
            <person name="Lipzen A."/>
            <person name="Lukacs Z."/>
            <person name="Mihaltcheva S."/>
            <person name="Morgado L.N."/>
            <person name="Niskanen T."/>
            <person name="Noordeloos M.E."/>
            <person name="Ohm R.A."/>
            <person name="Ortiz-Santana B."/>
            <person name="Ovrebo C."/>
            <person name="Racz N."/>
            <person name="Riley R."/>
            <person name="Savchenko A."/>
            <person name="Shiryaev A."/>
            <person name="Soop K."/>
            <person name="Spirin V."/>
            <person name="Szebenyi C."/>
            <person name="Tomsovsky M."/>
            <person name="Tulloss R.E."/>
            <person name="Uehling J."/>
            <person name="Grigoriev I.V."/>
            <person name="Vagvolgyi C."/>
            <person name="Papp T."/>
            <person name="Martin F.M."/>
            <person name="Miettinen O."/>
            <person name="Hibbett D.S."/>
            <person name="Nagy L.G."/>
        </authorList>
    </citation>
    <scope>NUCLEOTIDE SEQUENCE [LARGE SCALE GENOMIC DNA]</scope>
    <source>
        <strain evidence="2 3">OMC1185</strain>
    </source>
</reference>
<name>A0A5C3MR01_9AGAM</name>
<keyword evidence="1" id="KW-0812">Transmembrane</keyword>
<dbReference type="GO" id="GO:1905897">
    <property type="term" value="P:regulation of response to endoplasmic reticulum stress"/>
    <property type="evidence" value="ECO:0007669"/>
    <property type="project" value="TreeGrafter"/>
</dbReference>
<dbReference type="PANTHER" id="PTHR13325:SF3">
    <property type="entry name" value="MEMBRANE-BOUND TRANSCRIPTION FACTOR SITE-2 PROTEASE"/>
    <property type="match status" value="1"/>
</dbReference>
<keyword evidence="1" id="KW-0472">Membrane</keyword>
<accession>A0A5C3MR01</accession>
<keyword evidence="3" id="KW-1185">Reference proteome</keyword>
<evidence type="ECO:0000313" key="2">
    <source>
        <dbReference type="EMBL" id="TFK47327.1"/>
    </source>
</evidence>
<dbReference type="PANTHER" id="PTHR13325">
    <property type="entry name" value="PROTEASE M50 MEMBRANE-BOUND TRANSCRIPTION FACTOR SITE 2 PROTEASE"/>
    <property type="match status" value="1"/>
</dbReference>
<dbReference type="EMBL" id="ML213524">
    <property type="protein sequence ID" value="TFK47327.1"/>
    <property type="molecule type" value="Genomic_DNA"/>
</dbReference>